<keyword evidence="16" id="KW-1185">Reference proteome</keyword>
<dbReference type="SUPFAM" id="SSF56112">
    <property type="entry name" value="Protein kinase-like (PK-like)"/>
    <property type="match status" value="1"/>
</dbReference>
<dbReference type="Gene3D" id="3.30.200.20">
    <property type="entry name" value="Phosphorylase Kinase, domain 1"/>
    <property type="match status" value="1"/>
</dbReference>
<keyword evidence="6 12" id="KW-0547">Nucleotide-binding</keyword>
<dbReference type="Proteomes" id="UP000626092">
    <property type="component" value="Unassembled WGS sequence"/>
</dbReference>
<dbReference type="FunFam" id="1.10.510.10:FF:000590">
    <property type="entry name" value="PR5-like receptor kinase"/>
    <property type="match status" value="1"/>
</dbReference>
<dbReference type="InterPro" id="IPR045874">
    <property type="entry name" value="LRK10/LRL21-25-like"/>
</dbReference>
<proteinExistence type="predicted"/>
<evidence type="ECO:0000256" key="12">
    <source>
        <dbReference type="PROSITE-ProRule" id="PRU10141"/>
    </source>
</evidence>
<evidence type="ECO:0000256" key="7">
    <source>
        <dbReference type="ARBA" id="ARBA00022777"/>
    </source>
</evidence>
<keyword evidence="4" id="KW-0812">Transmembrane</keyword>
<dbReference type="FunFam" id="3.30.200.20:FF:000178">
    <property type="entry name" value="serine/threonine-protein kinase PBS1-like"/>
    <property type="match status" value="1"/>
</dbReference>
<feature type="domain" description="Protein kinase" evidence="14">
    <location>
        <begin position="377"/>
        <end position="663"/>
    </location>
</feature>
<keyword evidence="7" id="KW-0418">Kinase</keyword>
<evidence type="ECO:0000256" key="1">
    <source>
        <dbReference type="ARBA" id="ARBA00004479"/>
    </source>
</evidence>
<dbReference type="PROSITE" id="PS50011">
    <property type="entry name" value="PROTEIN_KINASE_DOM"/>
    <property type="match status" value="1"/>
</dbReference>
<dbReference type="Gene3D" id="1.10.510.10">
    <property type="entry name" value="Transferase(Phosphotransferase) domain 1"/>
    <property type="match status" value="1"/>
</dbReference>
<organism evidence="15 16">
    <name type="scientific">Rhododendron simsii</name>
    <name type="common">Sims's rhododendron</name>
    <dbReference type="NCBI Taxonomy" id="118357"/>
    <lineage>
        <taxon>Eukaryota</taxon>
        <taxon>Viridiplantae</taxon>
        <taxon>Streptophyta</taxon>
        <taxon>Embryophyta</taxon>
        <taxon>Tracheophyta</taxon>
        <taxon>Spermatophyta</taxon>
        <taxon>Magnoliopsida</taxon>
        <taxon>eudicotyledons</taxon>
        <taxon>Gunneridae</taxon>
        <taxon>Pentapetalae</taxon>
        <taxon>asterids</taxon>
        <taxon>Ericales</taxon>
        <taxon>Ericaceae</taxon>
        <taxon>Ericoideae</taxon>
        <taxon>Rhodoreae</taxon>
        <taxon>Rhododendron</taxon>
    </lineage>
</organism>
<dbReference type="AlphaFoldDB" id="A0A834GRN3"/>
<feature type="chain" id="PRO_5032759757" description="Protein kinase domain-containing protein" evidence="13">
    <location>
        <begin position="34"/>
        <end position="690"/>
    </location>
</feature>
<reference evidence="15" key="1">
    <citation type="submission" date="2019-11" db="EMBL/GenBank/DDBJ databases">
        <authorList>
            <person name="Liu Y."/>
            <person name="Hou J."/>
            <person name="Li T.-Q."/>
            <person name="Guan C.-H."/>
            <person name="Wu X."/>
            <person name="Wu H.-Z."/>
            <person name="Ling F."/>
            <person name="Zhang R."/>
            <person name="Shi X.-G."/>
            <person name="Ren J.-P."/>
            <person name="Chen E.-F."/>
            <person name="Sun J.-M."/>
        </authorList>
    </citation>
    <scope>NUCLEOTIDE SEQUENCE</scope>
    <source>
        <strain evidence="15">Adult_tree_wgs_1</strain>
        <tissue evidence="15">Leaves</tissue>
    </source>
</reference>
<dbReference type="InterPro" id="IPR017441">
    <property type="entry name" value="Protein_kinase_ATP_BS"/>
</dbReference>
<evidence type="ECO:0000259" key="14">
    <source>
        <dbReference type="PROSITE" id="PS50011"/>
    </source>
</evidence>
<dbReference type="InterPro" id="IPR011009">
    <property type="entry name" value="Kinase-like_dom_sf"/>
</dbReference>
<dbReference type="Pfam" id="PF00069">
    <property type="entry name" value="Pkinase"/>
    <property type="match status" value="1"/>
</dbReference>
<dbReference type="Pfam" id="PF13947">
    <property type="entry name" value="GUB_WAK_bind"/>
    <property type="match status" value="1"/>
</dbReference>
<evidence type="ECO:0000256" key="10">
    <source>
        <dbReference type="ARBA" id="ARBA00023136"/>
    </source>
</evidence>
<feature type="signal peptide" evidence="13">
    <location>
        <begin position="1"/>
        <end position="33"/>
    </location>
</feature>
<evidence type="ECO:0000313" key="16">
    <source>
        <dbReference type="Proteomes" id="UP000626092"/>
    </source>
</evidence>
<keyword evidence="8 12" id="KW-0067">ATP-binding</keyword>
<dbReference type="InterPro" id="IPR000719">
    <property type="entry name" value="Prot_kinase_dom"/>
</dbReference>
<dbReference type="GO" id="GO:0005524">
    <property type="term" value="F:ATP binding"/>
    <property type="evidence" value="ECO:0007669"/>
    <property type="project" value="UniProtKB-UniRule"/>
</dbReference>
<sequence>MEELQIGGSSTTKNKMVIFLFCSFFFFPAGVGAGAHDHDDACMPKRCADEGPEIRFPFWLKDIQPDRCGYGPDFALTCSHNNETLLDNPFYSKVVVQNINYSAQQFDYEFTGCVPHQENSSLIFNTSLSLTGGYNYGTDLCEYHIFSCPSPSEYPYDSYDPYRYAQIYGCVGSPKTYTLVLDSQDLIWGLLVNCTKTYTFQSVPCNTLPFFPYPQGRQYWSRPNCGECETEGKYCRLSSSNNGKQHETECFDIPNQPTGTSHHLIIQKKKEECETKSPPNVTTGELSFFIQGETKSPPNVTGELSFFIQGEIKNPFDVTDLYPPGLFLLVELVIAAYFVHRVIILKKEDLRVEIFLENYRALKPTRYTYAEIKKITQNLKDELGQGGYGTVYKGKLSNDVPIAAKILNNFTGNGEDFINEVGTIGMIHHVNVVRLVGYCADGYKKALVYEYLPHDLEKFISSEHKKASLGWEKLQDIALGISKGIEYLHQGCDQRIVHFDIKPHNILLDKNFIPKISDFGLAKLCSKEKSVVSMTAARGTVGYIAPEVFSRNFGNVSHKSDVYSFGMLLLEMVGGRKKNFDVHAEENSEEVYFPEWIYNRLNREEVNNNEIVEGGDAKIVKKLTVVGLWCIQWYPGDRPSMKAVVQMLEGDGETLAMPPNPFSTTSRSITRGNMGGRHFSSMLEIISESD</sequence>
<evidence type="ECO:0000256" key="2">
    <source>
        <dbReference type="ARBA" id="ARBA00022527"/>
    </source>
</evidence>
<keyword evidence="5 13" id="KW-0732">Signal</keyword>
<dbReference type="OrthoDB" id="547665at2759"/>
<dbReference type="EMBL" id="WJXA01000006">
    <property type="protein sequence ID" value="KAF7140688.1"/>
    <property type="molecule type" value="Genomic_DNA"/>
</dbReference>
<feature type="binding site" evidence="12">
    <location>
        <position position="405"/>
    </location>
    <ligand>
        <name>ATP</name>
        <dbReference type="ChEBI" id="CHEBI:30616"/>
    </ligand>
</feature>
<accession>A0A834GRN3</accession>
<keyword evidence="2" id="KW-0723">Serine/threonine-protein kinase</keyword>
<dbReference type="InterPro" id="IPR025287">
    <property type="entry name" value="WAK_GUB"/>
</dbReference>
<protein>
    <recommendedName>
        <fullName evidence="14">Protein kinase domain-containing protein</fullName>
    </recommendedName>
</protein>
<evidence type="ECO:0000313" key="15">
    <source>
        <dbReference type="EMBL" id="KAF7140688.1"/>
    </source>
</evidence>
<name>A0A834GRN3_RHOSS</name>
<evidence type="ECO:0000256" key="13">
    <source>
        <dbReference type="SAM" id="SignalP"/>
    </source>
</evidence>
<evidence type="ECO:0000256" key="9">
    <source>
        <dbReference type="ARBA" id="ARBA00022989"/>
    </source>
</evidence>
<comment type="caution">
    <text evidence="15">The sequence shown here is derived from an EMBL/GenBank/DDBJ whole genome shotgun (WGS) entry which is preliminary data.</text>
</comment>
<evidence type="ECO:0000256" key="6">
    <source>
        <dbReference type="ARBA" id="ARBA00022741"/>
    </source>
</evidence>
<dbReference type="PROSITE" id="PS00107">
    <property type="entry name" value="PROTEIN_KINASE_ATP"/>
    <property type="match status" value="1"/>
</dbReference>
<dbReference type="PROSITE" id="PS00108">
    <property type="entry name" value="PROTEIN_KINASE_ST"/>
    <property type="match status" value="1"/>
</dbReference>
<evidence type="ECO:0000256" key="4">
    <source>
        <dbReference type="ARBA" id="ARBA00022692"/>
    </source>
</evidence>
<evidence type="ECO:0000256" key="8">
    <source>
        <dbReference type="ARBA" id="ARBA00022840"/>
    </source>
</evidence>
<dbReference type="SMART" id="SM00220">
    <property type="entry name" value="S_TKc"/>
    <property type="match status" value="1"/>
</dbReference>
<comment type="subcellular location">
    <subcellularLocation>
        <location evidence="1">Membrane</location>
        <topology evidence="1">Single-pass type I membrane protein</topology>
    </subcellularLocation>
</comment>
<dbReference type="GO" id="GO:0016020">
    <property type="term" value="C:membrane"/>
    <property type="evidence" value="ECO:0007669"/>
    <property type="project" value="UniProtKB-SubCell"/>
</dbReference>
<keyword evidence="11" id="KW-0325">Glycoprotein</keyword>
<dbReference type="GO" id="GO:0030247">
    <property type="term" value="F:polysaccharide binding"/>
    <property type="evidence" value="ECO:0007669"/>
    <property type="project" value="InterPro"/>
</dbReference>
<evidence type="ECO:0000256" key="11">
    <source>
        <dbReference type="ARBA" id="ARBA00023180"/>
    </source>
</evidence>
<keyword evidence="10" id="KW-0472">Membrane</keyword>
<keyword evidence="3" id="KW-0808">Transferase</keyword>
<gene>
    <name evidence="15" type="ORF">RHSIM_Rhsim06G0180000</name>
</gene>
<evidence type="ECO:0000256" key="3">
    <source>
        <dbReference type="ARBA" id="ARBA00022679"/>
    </source>
</evidence>
<dbReference type="PANTHER" id="PTHR27009">
    <property type="entry name" value="RUST RESISTANCE KINASE LR10-RELATED"/>
    <property type="match status" value="1"/>
</dbReference>
<keyword evidence="9" id="KW-1133">Transmembrane helix</keyword>
<dbReference type="InterPro" id="IPR008271">
    <property type="entry name" value="Ser/Thr_kinase_AS"/>
</dbReference>
<dbReference type="GO" id="GO:0004674">
    <property type="term" value="F:protein serine/threonine kinase activity"/>
    <property type="evidence" value="ECO:0007669"/>
    <property type="project" value="UniProtKB-KW"/>
</dbReference>
<evidence type="ECO:0000256" key="5">
    <source>
        <dbReference type="ARBA" id="ARBA00022729"/>
    </source>
</evidence>